<sequence length="283" mass="29295">MSDAAASPAEASGSRSRSSSAAAADAPRAASPHAAPSGAAASGSKDAAEAGEGGESGNEEAEKSGSESAEDDEAGDAPAEKQTSSAGKGKAKIKPGEPHSWQAIWAPAQSAYYFWNAETNETTWENPLEVDEAAAGSSTGTAQPAAAEPLTDEQLALSAGIDPDLAFLDPTLYSAQLASARAGAASGPYGAAGAFDARTGRFVPAGNLGAGAINDPSRLSQVARAGRQMEVFFDVAQYEQQRAQDRLEEGDGPRGGKRKLSKKELEFYQQRKREKKAKRYLEN</sequence>
<dbReference type="SMART" id="SM00456">
    <property type="entry name" value="WW"/>
    <property type="match status" value="1"/>
</dbReference>
<evidence type="ECO:0000313" key="3">
    <source>
        <dbReference type="EMBL" id="PWN99384.1"/>
    </source>
</evidence>
<name>A0A316ZED3_9BASI</name>
<feature type="compositionally biased region" description="Basic and acidic residues" evidence="1">
    <location>
        <begin position="262"/>
        <end position="271"/>
    </location>
</feature>
<dbReference type="PROSITE" id="PS50020">
    <property type="entry name" value="WW_DOMAIN_2"/>
    <property type="match status" value="1"/>
</dbReference>
<organism evidence="3 4">
    <name type="scientific">Tilletiopsis washingtonensis</name>
    <dbReference type="NCBI Taxonomy" id="58919"/>
    <lineage>
        <taxon>Eukaryota</taxon>
        <taxon>Fungi</taxon>
        <taxon>Dikarya</taxon>
        <taxon>Basidiomycota</taxon>
        <taxon>Ustilaginomycotina</taxon>
        <taxon>Exobasidiomycetes</taxon>
        <taxon>Entylomatales</taxon>
        <taxon>Entylomatales incertae sedis</taxon>
        <taxon>Tilletiopsis</taxon>
    </lineage>
</organism>
<accession>A0A316ZED3</accession>
<dbReference type="InterPro" id="IPR036020">
    <property type="entry name" value="WW_dom_sf"/>
</dbReference>
<feature type="compositionally biased region" description="Low complexity" evidence="1">
    <location>
        <begin position="1"/>
        <end position="45"/>
    </location>
</feature>
<dbReference type="SUPFAM" id="SSF51045">
    <property type="entry name" value="WW domain"/>
    <property type="match status" value="1"/>
</dbReference>
<dbReference type="Gene3D" id="2.20.70.10">
    <property type="match status" value="1"/>
</dbReference>
<dbReference type="EMBL" id="KZ819288">
    <property type="protein sequence ID" value="PWN99384.1"/>
    <property type="molecule type" value="Genomic_DNA"/>
</dbReference>
<dbReference type="InterPro" id="IPR001202">
    <property type="entry name" value="WW_dom"/>
</dbReference>
<evidence type="ECO:0000259" key="2">
    <source>
        <dbReference type="PROSITE" id="PS50020"/>
    </source>
</evidence>
<dbReference type="AlphaFoldDB" id="A0A316ZED3"/>
<dbReference type="RefSeq" id="XP_025599663.1">
    <property type="nucleotide sequence ID" value="XM_025745107.1"/>
</dbReference>
<evidence type="ECO:0000256" key="1">
    <source>
        <dbReference type="SAM" id="MobiDB-lite"/>
    </source>
</evidence>
<dbReference type="OrthoDB" id="2444812at2759"/>
<dbReference type="GeneID" id="37272651"/>
<protein>
    <recommendedName>
        <fullName evidence="2">WW domain-containing protein</fullName>
    </recommendedName>
</protein>
<keyword evidence="4" id="KW-1185">Reference proteome</keyword>
<dbReference type="Pfam" id="PF00397">
    <property type="entry name" value="WW"/>
    <property type="match status" value="1"/>
</dbReference>
<feature type="compositionally biased region" description="Basic residues" evidence="1">
    <location>
        <begin position="272"/>
        <end position="283"/>
    </location>
</feature>
<dbReference type="PROSITE" id="PS01159">
    <property type="entry name" value="WW_DOMAIN_1"/>
    <property type="match status" value="1"/>
</dbReference>
<feature type="region of interest" description="Disordered" evidence="1">
    <location>
        <begin position="242"/>
        <end position="283"/>
    </location>
</feature>
<gene>
    <name evidence="3" type="ORF">FA09DRAFT_359417</name>
</gene>
<dbReference type="CDD" id="cd00201">
    <property type="entry name" value="WW"/>
    <property type="match status" value="1"/>
</dbReference>
<feature type="region of interest" description="Disordered" evidence="1">
    <location>
        <begin position="1"/>
        <end position="102"/>
    </location>
</feature>
<evidence type="ECO:0000313" key="4">
    <source>
        <dbReference type="Proteomes" id="UP000245946"/>
    </source>
</evidence>
<dbReference type="Proteomes" id="UP000245946">
    <property type="component" value="Unassembled WGS sequence"/>
</dbReference>
<reference evidence="3 4" key="1">
    <citation type="journal article" date="2018" name="Mol. Biol. Evol.">
        <title>Broad Genomic Sampling Reveals a Smut Pathogenic Ancestry of the Fungal Clade Ustilaginomycotina.</title>
        <authorList>
            <person name="Kijpornyongpan T."/>
            <person name="Mondo S.J."/>
            <person name="Barry K."/>
            <person name="Sandor L."/>
            <person name="Lee J."/>
            <person name="Lipzen A."/>
            <person name="Pangilinan J."/>
            <person name="LaButti K."/>
            <person name="Hainaut M."/>
            <person name="Henrissat B."/>
            <person name="Grigoriev I.V."/>
            <person name="Spatafora J.W."/>
            <person name="Aime M.C."/>
        </authorList>
    </citation>
    <scope>NUCLEOTIDE SEQUENCE [LARGE SCALE GENOMIC DNA]</scope>
    <source>
        <strain evidence="3 4">MCA 4186</strain>
    </source>
</reference>
<feature type="compositionally biased region" description="Basic and acidic residues" evidence="1">
    <location>
        <begin position="242"/>
        <end position="254"/>
    </location>
</feature>
<feature type="domain" description="WW" evidence="2">
    <location>
        <begin position="95"/>
        <end position="129"/>
    </location>
</feature>
<proteinExistence type="predicted"/>